<dbReference type="KEGG" id="ddu:GF1_02140"/>
<dbReference type="RefSeq" id="WP_267927779.1">
    <property type="nucleotide sequence ID" value="NZ_AP024233.1"/>
</dbReference>
<dbReference type="AlphaFoldDB" id="A0A915TXK6"/>
<dbReference type="EMBL" id="AP024233">
    <property type="protein sequence ID" value="BCO07838.1"/>
    <property type="molecule type" value="Genomic_DNA"/>
</dbReference>
<protein>
    <submittedName>
        <fullName evidence="1">Uncharacterized protein</fullName>
    </submittedName>
</protein>
<dbReference type="Proteomes" id="UP001063350">
    <property type="component" value="Chromosome"/>
</dbReference>
<keyword evidence="2" id="KW-1185">Reference proteome</keyword>
<evidence type="ECO:0000313" key="1">
    <source>
        <dbReference type="EMBL" id="BCO07838.1"/>
    </source>
</evidence>
<reference evidence="1" key="1">
    <citation type="submission" date="2020-12" db="EMBL/GenBank/DDBJ databases">
        <title>Desulfobium dissulfuricans gen. nov., sp. nov., a novel mesophilic, sulfate-reducing bacterium isolated from a deep-sea hydrothermal vent.</title>
        <authorList>
            <person name="Hashimoto Y."/>
            <person name="Tame A."/>
            <person name="Sawayama S."/>
            <person name="Miyazaki J."/>
            <person name="Takai K."/>
            <person name="Nakagawa S."/>
        </authorList>
    </citation>
    <scope>NUCLEOTIDE SEQUENCE</scope>
    <source>
        <strain evidence="1">GF1</strain>
    </source>
</reference>
<name>A0A915TXK6_9BACT</name>
<sequence>MTDHGKRLAPLVAVTILLLLISASRSWALGVITGKYLTRTSTGLTLQLTVKPPAPASLIVIQHLPAGTEIASSNPAFKKYNHKKGTVRWLFRGLKPGELTIRLKLKTPIAPERVRAEIRCKDPDTGKLMTIHIR</sequence>
<proteinExistence type="predicted"/>
<organism evidence="1 2">
    <name type="scientific">Desulfolithobacter dissulfuricans</name>
    <dbReference type="NCBI Taxonomy" id="2795293"/>
    <lineage>
        <taxon>Bacteria</taxon>
        <taxon>Pseudomonadati</taxon>
        <taxon>Thermodesulfobacteriota</taxon>
        <taxon>Desulfobulbia</taxon>
        <taxon>Desulfobulbales</taxon>
        <taxon>Desulfobulbaceae</taxon>
        <taxon>Desulfolithobacter</taxon>
    </lineage>
</organism>
<evidence type="ECO:0000313" key="2">
    <source>
        <dbReference type="Proteomes" id="UP001063350"/>
    </source>
</evidence>
<gene>
    <name evidence="1" type="ORF">GF1_02140</name>
</gene>
<accession>A0A915TXK6</accession>